<feature type="region of interest" description="Disordered" evidence="1">
    <location>
        <begin position="63"/>
        <end position="108"/>
    </location>
</feature>
<dbReference type="Proteomes" id="UP000199199">
    <property type="component" value="Unassembled WGS sequence"/>
</dbReference>
<accession>A0A1I6PPP0</accession>
<feature type="compositionally biased region" description="Low complexity" evidence="1">
    <location>
        <begin position="69"/>
        <end position="85"/>
    </location>
</feature>
<reference evidence="3" key="1">
    <citation type="submission" date="2016-10" db="EMBL/GenBank/DDBJ databases">
        <authorList>
            <person name="Varghese N."/>
            <person name="Submissions S."/>
        </authorList>
    </citation>
    <scope>NUCLEOTIDE SEQUENCE [LARGE SCALE GENOMIC DNA]</scope>
    <source>
        <strain evidence="3">DSM 22427</strain>
    </source>
</reference>
<evidence type="ECO:0000313" key="2">
    <source>
        <dbReference type="EMBL" id="SFS42169.1"/>
    </source>
</evidence>
<evidence type="ECO:0000313" key="3">
    <source>
        <dbReference type="Proteomes" id="UP000199199"/>
    </source>
</evidence>
<dbReference type="SUPFAM" id="SSF52540">
    <property type="entry name" value="P-loop containing nucleoside triphosphate hydrolases"/>
    <property type="match status" value="1"/>
</dbReference>
<sequence>MTGTAHRLEGTLKVLPTLRSDILEIVAAEYGALCAEYGAENVLVVKRHPAGLERVREALAGEGAVGSLTTDGNATDTPTPDGDATPSDENATAAAPHSPRLESLPEHASKVLEEYDPTLDRLEYEERIELISLVIDGASRDIPPYLERAADHESFARDVGQLLLEATRQRLSLADGAEPPSSETALQSGELHDCLEFLYAMNDRFHEELAARGYVERADVVPQAVDLLEADEDGVRTRVTASFDAVLALEFEEFRRLDRQYLAALSEDATLVCLGEPHASTERTRVEPGSLSDIADGLAIESVDEAPFDADPDRPTDALPPHRRITEFLATGRTADSDATDAEPGTARRIRTRTRREQVEAVATEIQSLLDRRDDLRYDDVAVAVPRIERVPETRTRLREASVPTATLGVPSLAEDPAVNELYAFVTLQSARESGTLSDIRRGPDSARARDARANDPKAVASDRLEARVDDFSIELLEACDGPSVARSIERWLTRTDLKGRIARDEEWVDAREQFAGVRRVREIARFVETTDLVGPDWAGVRRMLERTIRYDAPHVHTVDAQAPTGGVTVCAIDDLAYDPHAVVFVLDLIERNYPGDPSLTNLFPTAWLREMTHYPAVTDPDPAALERTFEPITDGESVADPFETYHAQRARRRLAVGTRAATERLYCCSYERDSGGLRRTHEQSRYLQFLEQAPNCSLEDVDVTGRNAEIYGESNALEAVLEQPHGELDRILREASTGGGADLAETEALFEEIAVLLEEGEVDEELAEAVVSQFEFAAGEVSRRE</sequence>
<feature type="compositionally biased region" description="Basic and acidic residues" evidence="1">
    <location>
        <begin position="439"/>
        <end position="457"/>
    </location>
</feature>
<gene>
    <name evidence="2" type="ORF">SAMN04488556_0706</name>
</gene>
<organism evidence="2 3">
    <name type="scientific">Halostagnicola kamekurae</name>
    <dbReference type="NCBI Taxonomy" id="619731"/>
    <lineage>
        <taxon>Archaea</taxon>
        <taxon>Methanobacteriati</taxon>
        <taxon>Methanobacteriota</taxon>
        <taxon>Stenosarchaea group</taxon>
        <taxon>Halobacteria</taxon>
        <taxon>Halobacteriales</taxon>
        <taxon>Natrialbaceae</taxon>
        <taxon>Halostagnicola</taxon>
    </lineage>
</organism>
<dbReference type="OrthoDB" id="264949at2157"/>
<evidence type="ECO:0000256" key="1">
    <source>
        <dbReference type="SAM" id="MobiDB-lite"/>
    </source>
</evidence>
<dbReference type="EMBL" id="FOZS01000001">
    <property type="protein sequence ID" value="SFS42169.1"/>
    <property type="molecule type" value="Genomic_DNA"/>
</dbReference>
<feature type="region of interest" description="Disordered" evidence="1">
    <location>
        <begin position="437"/>
        <end position="457"/>
    </location>
</feature>
<name>A0A1I6PPP0_9EURY</name>
<dbReference type="InterPro" id="IPR027417">
    <property type="entry name" value="P-loop_NTPase"/>
</dbReference>
<protein>
    <recommendedName>
        <fullName evidence="4">Superfamily I DNA or RNA helicase</fullName>
    </recommendedName>
</protein>
<evidence type="ECO:0008006" key="4">
    <source>
        <dbReference type="Google" id="ProtNLM"/>
    </source>
</evidence>
<keyword evidence="3" id="KW-1185">Reference proteome</keyword>
<proteinExistence type="predicted"/>
<dbReference type="RefSeq" id="WP_092901599.1">
    <property type="nucleotide sequence ID" value="NZ_FOZS01000001.1"/>
</dbReference>
<feature type="compositionally biased region" description="Basic and acidic residues" evidence="1">
    <location>
        <begin position="99"/>
        <end position="108"/>
    </location>
</feature>
<dbReference type="AlphaFoldDB" id="A0A1I6PPP0"/>